<dbReference type="Gene3D" id="2.60.120.200">
    <property type="match status" value="1"/>
</dbReference>
<dbReference type="eggNOG" id="COG1345">
    <property type="taxonomic scope" value="Bacteria"/>
</dbReference>
<dbReference type="eggNOG" id="COG3291">
    <property type="taxonomic scope" value="Bacteria"/>
</dbReference>
<feature type="domain" description="Fibronectin type-III" evidence="2">
    <location>
        <begin position="702"/>
        <end position="793"/>
    </location>
</feature>
<keyword evidence="4" id="KW-1185">Reference proteome</keyword>
<proteinExistence type="predicted"/>
<feature type="signal peptide" evidence="1">
    <location>
        <begin position="1"/>
        <end position="19"/>
    </location>
</feature>
<sequence>MKKFTLLLFMALISLCGHAQLAPPEGFEGTWTDFTGAMGTGGPGGPAGWAIINQAGPTVWWTQGTVGTQQVFEGDHSAFLENENVQNLTTTEDWLVTPAVTVPANGQLRFQSRLFFNADQSTQFRIKISTITGTAADQIATVNYVDLASYSELQLNPTQQAWTEKVIDLTAYANDEVHIAFVMMGDAGERWYLDNVMVVPNCAAPTALTATNIGLTSANLSWAGNASQWEIEILPQAPTPTGVGTLYSGALPYVATTTTDGTALTPDTCYKYYVRSVCASYNKSAWVGPFSFCTPALGESCAAPIVVSGLPYTTTDNTSNYGDNTAIEGSPGATGCGTASAYLGGNDVVYAYTPTTTGYIDILMTPTATWSGIFVYDDCADIGINCIGGASGSDTNPRNITNLAVTAGTTYYIVISTWPAPQTTGYTLIIQQVNCLPPVGQATTAVGPTTATLNWTNPGNASSWQYVLQAPGTGLPTGAGVTATTNALTLNTLTSATAYEYYVRADCGDGTFSVWAGPYSFMTTQVPTNLDYTQDFEGVHGWSLSNGTQTNKWVVGTATANGGTQSLYISNDNGVSNAYTITANSIVHAYRDIQATTIDQLMLSFDWKNAGEVNDNVRAWIVPSTFVPVAGTAITAATDRIQIAGPYYNGATWATVNNTVFASAFSNSIFRIVFEWRNNTFTGTQPPAAIDNINLSVVPCPAPTGLVSSNPTQNAGTFTWVSPTSVTPTFDYYISTSNTPPTATTTPTANQAGVTFTDSTLSPSTTYYFWVRSNCGDGTSIWVGPATLQTTQIPAELNFEEDWEDNGTGWTINNSTQPNQWVVGTAVANSPTHSLYVTNDGGTTNNYNTSAASVVHAFRDILIPADAVDVNISFMWKNVGETGWDYIRVWNVPASFVPTPGQQITAAADRFQIGANFVGQSAWTNYTNTFNVSNYDGTARRFVFEWRNDGVIGTQPPAAVDNIYITLITCPQPITLTATSTDEVATLNWIPQGTESDWEVYVVPTGQPAPTPTTVGVSADEHPFDVDVNPSTTYQVYVRAICSDDDKSLWTGPTSFTTAIGNNECSGATTLTVNATDVCAVTTTALYTGATASTNGTLCTGTVNGADIWYEFTAVEASHDVSLSNFTGTAQPIVISLYDGSACDALGTPIYCSVNNVLSADGLVPGNTYTVRLTINVAAPSLTTAFAVCVTTPLVNGQPDPNGNCSITTINSSFELPDITGPYPPLISDYTIPGWRTTATDHMIEIWPDPNYQSVPAYEGTQFIELNANQVSGVYQDYTSPAGTVFSYSFAHRARTLNTTVTTDVVQLLAGTPNGTYIPVGPQISSTSDAWNLVTGTYTVPADQPITRFIFQSISSGNGNPTVGNFLDDITFTANNGILSANPAELDCDNNVANIQAAGGGEWVAHADNPMVTVIADPTSNTTTISGFTVPGTYVYDWVTDFCTSSLIIEYEGGDIPLPTVADVAYCLGDTPVALTATPLAGNVLNWYADATGGTPLAGAPTPDTYVAGTYTFYVSQTQVACESPRAAINVVVNPLPTAPVAVDVEYCQNATALPLTATADAGSTLVWYDGNTQLTGAPTPLTTVVGTKVYSVSQINAAGCESATTPVLVTINPTITPVTAFTLPATVCISAATVLPSLGTGYTTGGTYTATTGLTIDPVTGELDLTTTTAGDYAVTYTIPADAATCNVGSTTTVNITVTPLVATVATFSYTSPVCAGSSPTPIPAAGFTPGGVYSTDSTTLVLDSATGAITTTGITTTGTYNVTYTVAADLPNCIDGSTYTTTITINPVVVSVAEFSFEDSYCFGTTTAMPSLAANFTTGGTFTATTGLSINATTGEVNIAATAPGIYSVTYTVAADAANCNSGATFTDTFSIGSELLFAVEGNCEESSFILSAVEVENGTELTDALTYSWTTTDGTVVGTDNPTFNVSEYVMGTPTTETFPITFVLTVNNGGCESSVLYEVRDISCSIQRGISPNNDGLNDNFDLTSLGVKKLSIFNRYGKEVYVKSNYSAEWYGQTNGGDELPTGTYFYVIERTGESKTGWIYVQRQEK</sequence>
<dbReference type="CDD" id="cd00063">
    <property type="entry name" value="FN3"/>
    <property type="match status" value="1"/>
</dbReference>
<evidence type="ECO:0000259" key="2">
    <source>
        <dbReference type="PROSITE" id="PS50853"/>
    </source>
</evidence>
<protein>
    <recommendedName>
        <fullName evidence="2">Fibronectin type-III domain-containing protein</fullName>
    </recommendedName>
</protein>
<dbReference type="RefSeq" id="WP_026989700.1">
    <property type="nucleotide sequence ID" value="NZ_AUGP01000001.1"/>
</dbReference>
<dbReference type="Pfam" id="PF13585">
    <property type="entry name" value="CHU_C"/>
    <property type="match status" value="1"/>
</dbReference>
<feature type="domain" description="Fibronectin type-III" evidence="2">
    <location>
        <begin position="437"/>
        <end position="526"/>
    </location>
</feature>
<name>A0A0A2MI31_9FLAO</name>
<comment type="caution">
    <text evidence="3">The sequence shown here is derived from an EMBL/GenBank/DDBJ whole genome shotgun (WGS) entry which is preliminary data.</text>
</comment>
<feature type="chain" id="PRO_5001992214" description="Fibronectin type-III domain-containing protein" evidence="1">
    <location>
        <begin position="20"/>
        <end position="2052"/>
    </location>
</feature>
<dbReference type="OrthoDB" id="608579at2"/>
<dbReference type="InterPro" id="IPR044023">
    <property type="entry name" value="Ig_7"/>
</dbReference>
<evidence type="ECO:0000313" key="4">
    <source>
        <dbReference type="Proteomes" id="UP000030111"/>
    </source>
</evidence>
<evidence type="ECO:0000313" key="3">
    <source>
        <dbReference type="EMBL" id="KGO91964.1"/>
    </source>
</evidence>
<dbReference type="Pfam" id="PF23759">
    <property type="entry name" value="GBD_T9SS_assoc"/>
    <property type="match status" value="2"/>
</dbReference>
<keyword evidence="1" id="KW-0732">Signal</keyword>
<organism evidence="3 4">
    <name type="scientific">Flavobacterium subsaxonicum WB 4.1-42 = DSM 21790</name>
    <dbReference type="NCBI Taxonomy" id="1121898"/>
    <lineage>
        <taxon>Bacteria</taxon>
        <taxon>Pseudomonadati</taxon>
        <taxon>Bacteroidota</taxon>
        <taxon>Flavobacteriia</taxon>
        <taxon>Flavobacteriales</taxon>
        <taxon>Flavobacteriaceae</taxon>
        <taxon>Flavobacterium</taxon>
    </lineage>
</organism>
<dbReference type="InterPro" id="IPR036116">
    <property type="entry name" value="FN3_sf"/>
</dbReference>
<dbReference type="NCBIfam" id="TIGR04131">
    <property type="entry name" value="Bac_Flav_CTERM"/>
    <property type="match status" value="1"/>
</dbReference>
<evidence type="ECO:0000256" key="1">
    <source>
        <dbReference type="SAM" id="SignalP"/>
    </source>
</evidence>
<feature type="domain" description="Fibronectin type-III" evidence="2">
    <location>
        <begin position="204"/>
        <end position="297"/>
    </location>
</feature>
<dbReference type="InterPro" id="IPR026341">
    <property type="entry name" value="T9SS_type_B"/>
</dbReference>
<dbReference type="InterPro" id="IPR013783">
    <property type="entry name" value="Ig-like_fold"/>
</dbReference>
<dbReference type="STRING" id="1121898.GCA_000422725_03599"/>
<accession>A0A0A2MI31</accession>
<dbReference type="Proteomes" id="UP000030111">
    <property type="component" value="Unassembled WGS sequence"/>
</dbReference>
<reference evidence="3 4" key="1">
    <citation type="submission" date="2013-09" db="EMBL/GenBank/DDBJ databases">
        <authorList>
            <person name="Zeng Z."/>
            <person name="Chen C."/>
        </authorList>
    </citation>
    <scope>NUCLEOTIDE SEQUENCE [LARGE SCALE GENOMIC DNA]</scope>
    <source>
        <strain evidence="3 4">WB 4.1-42</strain>
    </source>
</reference>
<dbReference type="Gene3D" id="2.60.40.10">
    <property type="entry name" value="Immunoglobulins"/>
    <property type="match status" value="4"/>
</dbReference>
<feature type="domain" description="Fibronectin type-III" evidence="2">
    <location>
        <begin position="970"/>
        <end position="1061"/>
    </location>
</feature>
<dbReference type="PROSITE" id="PS50853">
    <property type="entry name" value="FN3"/>
    <property type="match status" value="4"/>
</dbReference>
<dbReference type="Pfam" id="PF19081">
    <property type="entry name" value="Ig_7"/>
    <property type="match status" value="2"/>
</dbReference>
<dbReference type="SMART" id="SM00060">
    <property type="entry name" value="FN3"/>
    <property type="match status" value="4"/>
</dbReference>
<dbReference type="InterPro" id="IPR056600">
    <property type="entry name" value="GBD_T9SS_assoc"/>
</dbReference>
<gene>
    <name evidence="3" type="ORF">Q766_15075</name>
</gene>
<dbReference type="EMBL" id="JRLY01000013">
    <property type="protein sequence ID" value="KGO91964.1"/>
    <property type="molecule type" value="Genomic_DNA"/>
</dbReference>
<dbReference type="Gene3D" id="2.60.120.260">
    <property type="entry name" value="Galactose-binding domain-like"/>
    <property type="match status" value="1"/>
</dbReference>
<dbReference type="NCBIfam" id="NF038128">
    <property type="entry name" value="choice_anch_J"/>
    <property type="match status" value="1"/>
</dbReference>
<dbReference type="InterPro" id="IPR003961">
    <property type="entry name" value="FN3_dom"/>
</dbReference>
<dbReference type="SUPFAM" id="SSF49265">
    <property type="entry name" value="Fibronectin type III"/>
    <property type="match status" value="3"/>
</dbReference>